<feature type="region of interest" description="Disordered" evidence="1">
    <location>
        <begin position="213"/>
        <end position="265"/>
    </location>
</feature>
<dbReference type="OrthoDB" id="3176940at2759"/>
<organism evidence="3 4">
    <name type="scientific">Coprinellus micaceus</name>
    <name type="common">Glistening ink-cap mushroom</name>
    <name type="synonym">Coprinus micaceus</name>
    <dbReference type="NCBI Taxonomy" id="71717"/>
    <lineage>
        <taxon>Eukaryota</taxon>
        <taxon>Fungi</taxon>
        <taxon>Dikarya</taxon>
        <taxon>Basidiomycota</taxon>
        <taxon>Agaricomycotina</taxon>
        <taxon>Agaricomycetes</taxon>
        <taxon>Agaricomycetidae</taxon>
        <taxon>Agaricales</taxon>
        <taxon>Agaricineae</taxon>
        <taxon>Psathyrellaceae</taxon>
        <taxon>Coprinellus</taxon>
    </lineage>
</organism>
<accession>A0A4Y7T4Y4</accession>
<feature type="domain" description="DUF6697" evidence="2">
    <location>
        <begin position="17"/>
        <end position="208"/>
    </location>
</feature>
<protein>
    <recommendedName>
        <fullName evidence="2">DUF6697 domain-containing protein</fullName>
    </recommendedName>
</protein>
<evidence type="ECO:0000313" key="3">
    <source>
        <dbReference type="EMBL" id="TEB29014.1"/>
    </source>
</evidence>
<name>A0A4Y7T4Y4_COPMI</name>
<comment type="caution">
    <text evidence="3">The sequence shown here is derived from an EMBL/GenBank/DDBJ whole genome shotgun (WGS) entry which is preliminary data.</text>
</comment>
<dbReference type="InterPro" id="IPR046520">
    <property type="entry name" value="DUF6697"/>
</dbReference>
<dbReference type="AlphaFoldDB" id="A0A4Y7T4Y4"/>
<dbReference type="STRING" id="71717.A0A4Y7T4Y4"/>
<sequence>MKLYPIDCEKRLWNTKVSRGFISGQWGGSMQASFPPIGKDKLPQHGLNDFMYLSDEFHPAAPRRPGAPGVWIDESAGNVDWEGIKRVFSKVQADPALWTYQGQYELRHARSLTREEWDAMAPSVRNTWAKKICGSGWGTGMRIKIYALNKYGKLPTEAQCEEIKARKLYESIQEPQLQLALKRGDELMALYTMKCVGYDKVFAEQVAAKWATWTPPPQKSRGKRKDNPTDSKVDRPTKRRKVKVEDDGHGLASEDEEDDIGEADTEIKIKVEEIVYTPRGMKSRPRNAG</sequence>
<dbReference type="Proteomes" id="UP000298030">
    <property type="component" value="Unassembled WGS sequence"/>
</dbReference>
<feature type="compositionally biased region" description="Basic and acidic residues" evidence="1">
    <location>
        <begin position="225"/>
        <end position="236"/>
    </location>
</feature>
<gene>
    <name evidence="3" type="ORF">FA13DRAFT_685187</name>
</gene>
<evidence type="ECO:0000256" key="1">
    <source>
        <dbReference type="SAM" id="MobiDB-lite"/>
    </source>
</evidence>
<evidence type="ECO:0000259" key="2">
    <source>
        <dbReference type="Pfam" id="PF20411"/>
    </source>
</evidence>
<keyword evidence="4" id="KW-1185">Reference proteome</keyword>
<reference evidence="3 4" key="1">
    <citation type="journal article" date="2019" name="Nat. Ecol. Evol.">
        <title>Megaphylogeny resolves global patterns of mushroom evolution.</title>
        <authorList>
            <person name="Varga T."/>
            <person name="Krizsan K."/>
            <person name="Foldi C."/>
            <person name="Dima B."/>
            <person name="Sanchez-Garcia M."/>
            <person name="Sanchez-Ramirez S."/>
            <person name="Szollosi G.J."/>
            <person name="Szarkandi J.G."/>
            <person name="Papp V."/>
            <person name="Albert L."/>
            <person name="Andreopoulos W."/>
            <person name="Angelini C."/>
            <person name="Antonin V."/>
            <person name="Barry K.W."/>
            <person name="Bougher N.L."/>
            <person name="Buchanan P."/>
            <person name="Buyck B."/>
            <person name="Bense V."/>
            <person name="Catcheside P."/>
            <person name="Chovatia M."/>
            <person name="Cooper J."/>
            <person name="Damon W."/>
            <person name="Desjardin D."/>
            <person name="Finy P."/>
            <person name="Geml J."/>
            <person name="Haridas S."/>
            <person name="Hughes K."/>
            <person name="Justo A."/>
            <person name="Karasinski D."/>
            <person name="Kautmanova I."/>
            <person name="Kiss B."/>
            <person name="Kocsube S."/>
            <person name="Kotiranta H."/>
            <person name="LaButti K.M."/>
            <person name="Lechner B.E."/>
            <person name="Liimatainen K."/>
            <person name="Lipzen A."/>
            <person name="Lukacs Z."/>
            <person name="Mihaltcheva S."/>
            <person name="Morgado L.N."/>
            <person name="Niskanen T."/>
            <person name="Noordeloos M.E."/>
            <person name="Ohm R.A."/>
            <person name="Ortiz-Santana B."/>
            <person name="Ovrebo C."/>
            <person name="Racz N."/>
            <person name="Riley R."/>
            <person name="Savchenko A."/>
            <person name="Shiryaev A."/>
            <person name="Soop K."/>
            <person name="Spirin V."/>
            <person name="Szebenyi C."/>
            <person name="Tomsovsky M."/>
            <person name="Tulloss R.E."/>
            <person name="Uehling J."/>
            <person name="Grigoriev I.V."/>
            <person name="Vagvolgyi C."/>
            <person name="Papp T."/>
            <person name="Martin F.M."/>
            <person name="Miettinen O."/>
            <person name="Hibbett D.S."/>
            <person name="Nagy L.G."/>
        </authorList>
    </citation>
    <scope>NUCLEOTIDE SEQUENCE [LARGE SCALE GENOMIC DNA]</scope>
    <source>
        <strain evidence="3 4">FP101781</strain>
    </source>
</reference>
<dbReference type="Pfam" id="PF20411">
    <property type="entry name" value="DUF6697"/>
    <property type="match status" value="1"/>
</dbReference>
<proteinExistence type="predicted"/>
<dbReference type="EMBL" id="QPFP01000029">
    <property type="protein sequence ID" value="TEB29014.1"/>
    <property type="molecule type" value="Genomic_DNA"/>
</dbReference>
<evidence type="ECO:0000313" key="4">
    <source>
        <dbReference type="Proteomes" id="UP000298030"/>
    </source>
</evidence>
<feature type="compositionally biased region" description="Acidic residues" evidence="1">
    <location>
        <begin position="253"/>
        <end position="264"/>
    </location>
</feature>